<evidence type="ECO:0000313" key="1">
    <source>
        <dbReference type="EMBL" id="KOF70868.1"/>
    </source>
</evidence>
<reference evidence="1" key="1">
    <citation type="submission" date="2015-07" db="EMBL/GenBank/DDBJ databases">
        <title>MeaNS - Measles Nucleotide Surveillance Program.</title>
        <authorList>
            <person name="Tran T."/>
            <person name="Druce J."/>
        </authorList>
    </citation>
    <scope>NUCLEOTIDE SEQUENCE</scope>
    <source>
        <strain evidence="1">UCB-OBI-ISO-001</strain>
        <tissue evidence="1">Gonad</tissue>
    </source>
</reference>
<gene>
    <name evidence="1" type="ORF">OCBIM_22002052mg</name>
</gene>
<accession>A0A0L8G1U3</accession>
<proteinExistence type="predicted"/>
<protein>
    <submittedName>
        <fullName evidence="1">Uncharacterized protein</fullName>
    </submittedName>
</protein>
<dbReference type="EMBL" id="KQ424530">
    <property type="protein sequence ID" value="KOF70868.1"/>
    <property type="molecule type" value="Genomic_DNA"/>
</dbReference>
<name>A0A0L8G1U3_OCTBM</name>
<sequence length="108" mass="12672">MPQSLYRVGHKYCYKIKHRFIPTKIYLTTHYYKICFANAQGTIWCNFYSKCLPCAFTTLRSLLGKSSIAARTTFKGILSQHLVNFFFRASIFWQGVEQASFSRIDHKE</sequence>
<organism evidence="1">
    <name type="scientific">Octopus bimaculoides</name>
    <name type="common">California two-spotted octopus</name>
    <dbReference type="NCBI Taxonomy" id="37653"/>
    <lineage>
        <taxon>Eukaryota</taxon>
        <taxon>Metazoa</taxon>
        <taxon>Spiralia</taxon>
        <taxon>Lophotrochozoa</taxon>
        <taxon>Mollusca</taxon>
        <taxon>Cephalopoda</taxon>
        <taxon>Coleoidea</taxon>
        <taxon>Octopodiformes</taxon>
        <taxon>Octopoda</taxon>
        <taxon>Incirrata</taxon>
        <taxon>Octopodidae</taxon>
        <taxon>Octopus</taxon>
    </lineage>
</organism>
<dbReference type="AlphaFoldDB" id="A0A0L8G1U3"/>